<sequence length="234" mass="26856">LNRQTDGTEIDLENYVNFLSDLKQGHVNSDTPIYKELRNKTRDLSCLLLADLSLSTDAHINNNARVVDVVRDSLFLFSEALTTTGDRFALHGFSSRNRSHIRFYNIKSFDEKYDDKVRGHINAIRPGYYTRMGAAIRQATQLLSKEVSTQKLLLILTDGKPNDLDKYEGRYGIEDTRHAVLEAEKLGLRPFCVTIDEQAQDYLPYLFGSRSYVLIRNAEELPKKLPLLYLKLTH</sequence>
<feature type="domain" description="VWFA" evidence="1">
    <location>
        <begin position="51"/>
        <end position="232"/>
    </location>
</feature>
<dbReference type="PROSITE" id="PS50234">
    <property type="entry name" value="VWFA"/>
    <property type="match status" value="1"/>
</dbReference>
<reference evidence="2" key="1">
    <citation type="journal article" date="2020" name="mSystems">
        <title>Genome- and Community-Level Interaction Insights into Carbon Utilization and Element Cycling Functions of Hydrothermarchaeota in Hydrothermal Sediment.</title>
        <authorList>
            <person name="Zhou Z."/>
            <person name="Liu Y."/>
            <person name="Xu W."/>
            <person name="Pan J."/>
            <person name="Luo Z.H."/>
            <person name="Li M."/>
        </authorList>
    </citation>
    <scope>NUCLEOTIDE SEQUENCE [LARGE SCALE GENOMIC DNA]</scope>
    <source>
        <strain evidence="2">HyVt-493</strain>
    </source>
</reference>
<organism evidence="2">
    <name type="scientific">Leucothrix mucor</name>
    <dbReference type="NCBI Taxonomy" id="45248"/>
    <lineage>
        <taxon>Bacteria</taxon>
        <taxon>Pseudomonadati</taxon>
        <taxon>Pseudomonadota</taxon>
        <taxon>Gammaproteobacteria</taxon>
        <taxon>Thiotrichales</taxon>
        <taxon>Thiotrichaceae</taxon>
        <taxon>Leucothrix</taxon>
    </lineage>
</organism>
<gene>
    <name evidence="2" type="ORF">ENJ51_03420</name>
</gene>
<evidence type="ECO:0000259" key="1">
    <source>
        <dbReference type="PROSITE" id="PS50234"/>
    </source>
</evidence>
<dbReference type="InterPro" id="IPR036465">
    <property type="entry name" value="vWFA_dom_sf"/>
</dbReference>
<accession>A0A7V2SZ88</accession>
<dbReference type="Gene3D" id="3.40.50.410">
    <property type="entry name" value="von Willebrand factor, type A domain"/>
    <property type="match status" value="1"/>
</dbReference>
<name>A0A7V2SZ88_LEUMU</name>
<dbReference type="Proteomes" id="UP000885750">
    <property type="component" value="Unassembled WGS sequence"/>
</dbReference>
<feature type="non-terminal residue" evidence="2">
    <location>
        <position position="1"/>
    </location>
</feature>
<dbReference type="CDD" id="cd01454">
    <property type="entry name" value="vWA_norD_type"/>
    <property type="match status" value="1"/>
</dbReference>
<dbReference type="AlphaFoldDB" id="A0A7V2SZ88"/>
<dbReference type="PANTHER" id="PTHR41248:SF1">
    <property type="entry name" value="NORD PROTEIN"/>
    <property type="match status" value="1"/>
</dbReference>
<proteinExistence type="predicted"/>
<dbReference type="PANTHER" id="PTHR41248">
    <property type="entry name" value="NORD PROTEIN"/>
    <property type="match status" value="1"/>
</dbReference>
<dbReference type="InterPro" id="IPR051928">
    <property type="entry name" value="NorD/CobT"/>
</dbReference>
<dbReference type="EMBL" id="DRMS01000140">
    <property type="protein sequence ID" value="HFC91840.1"/>
    <property type="molecule type" value="Genomic_DNA"/>
</dbReference>
<protein>
    <submittedName>
        <fullName evidence="2">VWA domain-containing protein</fullName>
    </submittedName>
</protein>
<comment type="caution">
    <text evidence="2">The sequence shown here is derived from an EMBL/GenBank/DDBJ whole genome shotgun (WGS) entry which is preliminary data.</text>
</comment>
<dbReference type="SMART" id="SM00327">
    <property type="entry name" value="VWA"/>
    <property type="match status" value="1"/>
</dbReference>
<dbReference type="InterPro" id="IPR002035">
    <property type="entry name" value="VWF_A"/>
</dbReference>
<dbReference type="Pfam" id="PF00092">
    <property type="entry name" value="VWA"/>
    <property type="match status" value="1"/>
</dbReference>
<dbReference type="SUPFAM" id="SSF53300">
    <property type="entry name" value="vWA-like"/>
    <property type="match status" value="1"/>
</dbReference>
<evidence type="ECO:0000313" key="2">
    <source>
        <dbReference type="EMBL" id="HFC91840.1"/>
    </source>
</evidence>